<proteinExistence type="inferred from homology"/>
<dbReference type="InterPro" id="IPR004626">
    <property type="entry name" value="RarD"/>
</dbReference>
<dbReference type="PANTHER" id="PTHR22911:SF137">
    <property type="entry name" value="SOLUTE CARRIER FAMILY 35 MEMBER G2-RELATED"/>
    <property type="match status" value="1"/>
</dbReference>
<organism evidence="10 11">
    <name type="scientific">Halalkalibacillus sediminis</name>
    <dbReference type="NCBI Taxonomy" id="2018042"/>
    <lineage>
        <taxon>Bacteria</taxon>
        <taxon>Bacillati</taxon>
        <taxon>Bacillota</taxon>
        <taxon>Bacilli</taxon>
        <taxon>Bacillales</taxon>
        <taxon>Bacillaceae</taxon>
        <taxon>Halalkalibacillus</taxon>
    </lineage>
</organism>
<feature type="transmembrane region" description="Helical" evidence="8">
    <location>
        <begin position="130"/>
        <end position="146"/>
    </location>
</feature>
<feature type="domain" description="EamA" evidence="9">
    <location>
        <begin position="154"/>
        <end position="284"/>
    </location>
</feature>
<evidence type="ECO:0000259" key="9">
    <source>
        <dbReference type="Pfam" id="PF00892"/>
    </source>
</evidence>
<evidence type="ECO:0000256" key="6">
    <source>
        <dbReference type="ARBA" id="ARBA00022989"/>
    </source>
</evidence>
<keyword evidence="7 8" id="KW-0472">Membrane</keyword>
<feature type="transmembrane region" description="Helical" evidence="8">
    <location>
        <begin position="241"/>
        <end position="262"/>
    </location>
</feature>
<evidence type="ECO:0000256" key="7">
    <source>
        <dbReference type="ARBA" id="ARBA00023136"/>
    </source>
</evidence>
<comment type="subcellular location">
    <subcellularLocation>
        <location evidence="1">Cell membrane</location>
        <topology evidence="1">Multi-pass membrane protein</topology>
    </subcellularLocation>
</comment>
<feature type="transmembrane region" description="Helical" evidence="8">
    <location>
        <begin position="37"/>
        <end position="55"/>
    </location>
</feature>
<comment type="caution">
    <text evidence="10">The sequence shown here is derived from an EMBL/GenBank/DDBJ whole genome shotgun (WGS) entry which is preliminary data.</text>
</comment>
<evidence type="ECO:0000313" key="10">
    <source>
        <dbReference type="EMBL" id="PKR77224.1"/>
    </source>
</evidence>
<feature type="transmembrane region" description="Helical" evidence="8">
    <location>
        <begin position="152"/>
        <end position="169"/>
    </location>
</feature>
<feature type="transmembrane region" description="Helical" evidence="8">
    <location>
        <begin position="176"/>
        <end position="197"/>
    </location>
</feature>
<name>A0A2I0QSE1_9BACI</name>
<dbReference type="Pfam" id="PF00892">
    <property type="entry name" value="EamA"/>
    <property type="match status" value="2"/>
</dbReference>
<sequence>MKEEKLGTIYAGSAYILWGFLPLYWRLVETVPAWEILAHRVLWSFVFMLVFIMILRRWNLFVAECRDIFSHWKKWVGITIAAIVISINWVTYIYAVNTGHVLEASLGYYINPLISILFGFIFLQERFSRLQWIAIGLAILGVSYMTLQFGSIPWLALLLATSFALYGLLKKVVDLNAVFGLTIETLIMTPIALIFIVQLEWVGTGALGWSFEGLILLGTGIATAVPLLLFAQGAKRIPLSLVGFLQYFAPTIMLLIGVFLFGESFTQVHAVTFSLIWIGLILYTYSRVSMRQVKQALK</sequence>
<evidence type="ECO:0000256" key="8">
    <source>
        <dbReference type="SAM" id="Phobius"/>
    </source>
</evidence>
<dbReference type="InterPro" id="IPR000620">
    <property type="entry name" value="EamA_dom"/>
</dbReference>
<dbReference type="NCBIfam" id="TIGR00688">
    <property type="entry name" value="rarD"/>
    <property type="match status" value="1"/>
</dbReference>
<keyword evidence="11" id="KW-1185">Reference proteome</keyword>
<keyword evidence="3" id="KW-0813">Transport</keyword>
<keyword evidence="5 8" id="KW-0812">Transmembrane</keyword>
<keyword evidence="4" id="KW-1003">Cell membrane</keyword>
<dbReference type="SUPFAM" id="SSF103481">
    <property type="entry name" value="Multidrug resistance efflux transporter EmrE"/>
    <property type="match status" value="2"/>
</dbReference>
<protein>
    <submittedName>
        <fullName evidence="10">EamA family transporter RarD</fullName>
    </submittedName>
</protein>
<dbReference type="OrthoDB" id="369870at2"/>
<evidence type="ECO:0000256" key="2">
    <source>
        <dbReference type="ARBA" id="ARBA00007362"/>
    </source>
</evidence>
<dbReference type="RefSeq" id="WP_101332052.1">
    <property type="nucleotide sequence ID" value="NZ_PJNH01000003.1"/>
</dbReference>
<feature type="transmembrane region" description="Helical" evidence="8">
    <location>
        <begin position="106"/>
        <end position="123"/>
    </location>
</feature>
<dbReference type="Proteomes" id="UP000243524">
    <property type="component" value="Unassembled WGS sequence"/>
</dbReference>
<feature type="domain" description="EamA" evidence="9">
    <location>
        <begin position="7"/>
        <end position="145"/>
    </location>
</feature>
<gene>
    <name evidence="10" type="primary">rarD</name>
    <name evidence="10" type="ORF">CEY16_10820</name>
</gene>
<keyword evidence="6 8" id="KW-1133">Transmembrane helix</keyword>
<evidence type="ECO:0000256" key="3">
    <source>
        <dbReference type="ARBA" id="ARBA00022448"/>
    </source>
</evidence>
<dbReference type="AlphaFoldDB" id="A0A2I0QSE1"/>
<evidence type="ECO:0000256" key="1">
    <source>
        <dbReference type="ARBA" id="ARBA00004651"/>
    </source>
</evidence>
<feature type="transmembrane region" description="Helical" evidence="8">
    <location>
        <begin position="209"/>
        <end position="229"/>
    </location>
</feature>
<feature type="transmembrane region" description="Helical" evidence="8">
    <location>
        <begin position="75"/>
        <end position="94"/>
    </location>
</feature>
<dbReference type="InterPro" id="IPR037185">
    <property type="entry name" value="EmrE-like"/>
</dbReference>
<dbReference type="EMBL" id="PJNH01000003">
    <property type="protein sequence ID" value="PKR77224.1"/>
    <property type="molecule type" value="Genomic_DNA"/>
</dbReference>
<feature type="transmembrane region" description="Helical" evidence="8">
    <location>
        <begin position="7"/>
        <end position="25"/>
    </location>
</feature>
<dbReference type="GO" id="GO:0005886">
    <property type="term" value="C:plasma membrane"/>
    <property type="evidence" value="ECO:0007669"/>
    <property type="project" value="UniProtKB-SubCell"/>
</dbReference>
<evidence type="ECO:0000256" key="4">
    <source>
        <dbReference type="ARBA" id="ARBA00022475"/>
    </source>
</evidence>
<reference evidence="10 11" key="1">
    <citation type="submission" date="2017-06" db="EMBL/GenBank/DDBJ databases">
        <title>the draft geome sequence of Illustriluteabacillus marina B3227.</title>
        <authorList>
            <person name="He R.-H."/>
            <person name="Du Z.-J."/>
        </authorList>
    </citation>
    <scope>NUCLEOTIDE SEQUENCE [LARGE SCALE GENOMIC DNA]</scope>
    <source>
        <strain evidence="10 11">B3227</strain>
    </source>
</reference>
<evidence type="ECO:0000313" key="11">
    <source>
        <dbReference type="Proteomes" id="UP000243524"/>
    </source>
</evidence>
<comment type="similarity">
    <text evidence="2">Belongs to the EamA transporter family.</text>
</comment>
<dbReference type="PANTHER" id="PTHR22911">
    <property type="entry name" value="ACYL-MALONYL CONDENSING ENZYME-RELATED"/>
    <property type="match status" value="1"/>
</dbReference>
<accession>A0A2I0QSE1</accession>
<feature type="transmembrane region" description="Helical" evidence="8">
    <location>
        <begin position="268"/>
        <end position="285"/>
    </location>
</feature>
<evidence type="ECO:0000256" key="5">
    <source>
        <dbReference type="ARBA" id="ARBA00022692"/>
    </source>
</evidence>
<dbReference type="Gene3D" id="1.10.3730.20">
    <property type="match status" value="1"/>
</dbReference>